<dbReference type="Proteomes" id="UP001341840">
    <property type="component" value="Unassembled WGS sequence"/>
</dbReference>
<name>A0ABU6QQ32_9FABA</name>
<sequence length="102" mass="11445">MVDPQPRGEVVAVAEAVGDLRRRRPSSWRRGIAKFGSVNAAKQVKGEEDEVDKHFGILKIEDRLARLEDRLAAIEKKGLMKMRLGCVCLIVVLRSEYANSLK</sequence>
<evidence type="ECO:0000313" key="1">
    <source>
        <dbReference type="EMBL" id="MED6114114.1"/>
    </source>
</evidence>
<dbReference type="EMBL" id="JASCZI010001033">
    <property type="protein sequence ID" value="MED6114114.1"/>
    <property type="molecule type" value="Genomic_DNA"/>
</dbReference>
<gene>
    <name evidence="1" type="ORF">PIB30_077216</name>
</gene>
<comment type="caution">
    <text evidence="1">The sequence shown here is derived from an EMBL/GenBank/DDBJ whole genome shotgun (WGS) entry which is preliminary data.</text>
</comment>
<organism evidence="1 2">
    <name type="scientific">Stylosanthes scabra</name>
    <dbReference type="NCBI Taxonomy" id="79078"/>
    <lineage>
        <taxon>Eukaryota</taxon>
        <taxon>Viridiplantae</taxon>
        <taxon>Streptophyta</taxon>
        <taxon>Embryophyta</taxon>
        <taxon>Tracheophyta</taxon>
        <taxon>Spermatophyta</taxon>
        <taxon>Magnoliopsida</taxon>
        <taxon>eudicotyledons</taxon>
        <taxon>Gunneridae</taxon>
        <taxon>Pentapetalae</taxon>
        <taxon>rosids</taxon>
        <taxon>fabids</taxon>
        <taxon>Fabales</taxon>
        <taxon>Fabaceae</taxon>
        <taxon>Papilionoideae</taxon>
        <taxon>50 kb inversion clade</taxon>
        <taxon>dalbergioids sensu lato</taxon>
        <taxon>Dalbergieae</taxon>
        <taxon>Pterocarpus clade</taxon>
        <taxon>Stylosanthes</taxon>
    </lineage>
</organism>
<accession>A0ABU6QQ32</accession>
<proteinExistence type="predicted"/>
<keyword evidence="2" id="KW-1185">Reference proteome</keyword>
<protein>
    <submittedName>
        <fullName evidence="1">Uncharacterized protein</fullName>
    </submittedName>
</protein>
<reference evidence="1 2" key="1">
    <citation type="journal article" date="2023" name="Plants (Basel)">
        <title>Bridging the Gap: Combining Genomics and Transcriptomics Approaches to Understand Stylosanthes scabra, an Orphan Legume from the Brazilian Caatinga.</title>
        <authorList>
            <person name="Ferreira-Neto J.R.C."/>
            <person name="da Silva M.D."/>
            <person name="Binneck E."/>
            <person name="de Melo N.F."/>
            <person name="da Silva R.H."/>
            <person name="de Melo A.L.T.M."/>
            <person name="Pandolfi V."/>
            <person name="Bustamante F.O."/>
            <person name="Brasileiro-Vidal A.C."/>
            <person name="Benko-Iseppon A.M."/>
        </authorList>
    </citation>
    <scope>NUCLEOTIDE SEQUENCE [LARGE SCALE GENOMIC DNA]</scope>
    <source>
        <tissue evidence="1">Leaves</tissue>
    </source>
</reference>
<evidence type="ECO:0000313" key="2">
    <source>
        <dbReference type="Proteomes" id="UP001341840"/>
    </source>
</evidence>